<keyword evidence="5" id="KW-0675">Receptor</keyword>
<accession>A0A183D352</accession>
<feature type="region of interest" description="Disordered" evidence="8">
    <location>
        <begin position="19"/>
        <end position="63"/>
    </location>
</feature>
<comment type="similarity">
    <text evidence="2">Belongs to the G-protein coupled receptor 3 family.</text>
</comment>
<evidence type="ECO:0000256" key="1">
    <source>
        <dbReference type="ARBA" id="ARBA00004651"/>
    </source>
</evidence>
<keyword evidence="4" id="KW-0297">G-protein coupled receptor</keyword>
<dbReference type="GO" id="GO:0005886">
    <property type="term" value="C:plasma membrane"/>
    <property type="evidence" value="ECO:0007669"/>
    <property type="project" value="UniProtKB-SubCell"/>
</dbReference>
<evidence type="ECO:0000256" key="8">
    <source>
        <dbReference type="SAM" id="MobiDB-lite"/>
    </source>
</evidence>
<protein>
    <submittedName>
        <fullName evidence="9">Ovule protein</fullName>
    </submittedName>
</protein>
<proteinExistence type="inferred from homology"/>
<keyword evidence="7" id="KW-0807">Transducer</keyword>
<keyword evidence="3" id="KW-0472">Membrane</keyword>
<reference evidence="9" key="1">
    <citation type="submission" date="2016-06" db="UniProtKB">
        <authorList>
            <consortium name="WormBaseParasite"/>
        </authorList>
    </citation>
    <scope>IDENTIFICATION</scope>
</reference>
<evidence type="ECO:0000256" key="2">
    <source>
        <dbReference type="ARBA" id="ARBA00007242"/>
    </source>
</evidence>
<dbReference type="InterPro" id="IPR043458">
    <property type="entry name" value="GPR158/179"/>
</dbReference>
<dbReference type="PANTHER" id="PTHR32546">
    <property type="entry name" value="G-PROTEIN COUPLED RECEPTOR 158-RELATED"/>
    <property type="match status" value="1"/>
</dbReference>
<evidence type="ECO:0000313" key="9">
    <source>
        <dbReference type="WBParaSite" id="GPUH_0000314801-mRNA-1"/>
    </source>
</evidence>
<keyword evidence="3" id="KW-1003">Cell membrane</keyword>
<dbReference type="PANTHER" id="PTHR32546:SF26">
    <property type="entry name" value="SMOG, ISOFORM D"/>
    <property type="match status" value="1"/>
</dbReference>
<name>A0A183D352_9BILA</name>
<organism evidence="9">
    <name type="scientific">Gongylonema pulchrum</name>
    <dbReference type="NCBI Taxonomy" id="637853"/>
    <lineage>
        <taxon>Eukaryota</taxon>
        <taxon>Metazoa</taxon>
        <taxon>Ecdysozoa</taxon>
        <taxon>Nematoda</taxon>
        <taxon>Chromadorea</taxon>
        <taxon>Rhabditida</taxon>
        <taxon>Spirurina</taxon>
        <taxon>Spiruromorpha</taxon>
        <taxon>Spiruroidea</taxon>
        <taxon>Gongylonematidae</taxon>
        <taxon>Gongylonema</taxon>
    </lineage>
</organism>
<sequence length="91" mass="10688">LKRVYTQLRMYKLKNLYQDNPHISKRKGGKKSSSDRTIIKNRRISIPPTNSPKIKRVDEEERSDLTVESAPHNVFLSTYKLQLEPHQSVRV</sequence>
<keyword evidence="6" id="KW-0325">Glycoprotein</keyword>
<dbReference type="GO" id="GO:0004930">
    <property type="term" value="F:G protein-coupled receptor activity"/>
    <property type="evidence" value="ECO:0007669"/>
    <property type="project" value="UniProtKB-KW"/>
</dbReference>
<evidence type="ECO:0000256" key="5">
    <source>
        <dbReference type="ARBA" id="ARBA00023170"/>
    </source>
</evidence>
<evidence type="ECO:0000256" key="7">
    <source>
        <dbReference type="ARBA" id="ARBA00023224"/>
    </source>
</evidence>
<dbReference type="WBParaSite" id="GPUH_0000314801-mRNA-1">
    <property type="protein sequence ID" value="GPUH_0000314801-mRNA-1"/>
    <property type="gene ID" value="GPUH_0000314801"/>
</dbReference>
<evidence type="ECO:0000256" key="3">
    <source>
        <dbReference type="ARBA" id="ARBA00022475"/>
    </source>
</evidence>
<evidence type="ECO:0000256" key="6">
    <source>
        <dbReference type="ARBA" id="ARBA00023180"/>
    </source>
</evidence>
<evidence type="ECO:0000256" key="4">
    <source>
        <dbReference type="ARBA" id="ARBA00023040"/>
    </source>
</evidence>
<comment type="subcellular location">
    <subcellularLocation>
        <location evidence="1">Cell membrane</location>
        <topology evidence="1">Multi-pass membrane protein</topology>
    </subcellularLocation>
</comment>
<dbReference type="AlphaFoldDB" id="A0A183D352"/>